<sequence>MSELEKTPASFEEAMQELEQIVQAMQSGNLPLEAAIDYYERGMKLQKYCENQLEEVKKRMDKLQEEQTQVEE</sequence>
<dbReference type="Pfam" id="PF02609">
    <property type="entry name" value="Exonuc_VII_S"/>
    <property type="match status" value="1"/>
</dbReference>
<dbReference type="AlphaFoldDB" id="A0A2I1K1T2"/>
<dbReference type="NCBIfam" id="TIGR01280">
    <property type="entry name" value="xseB"/>
    <property type="match status" value="1"/>
</dbReference>
<proteinExistence type="inferred from homology"/>
<keyword evidence="4 6" id="KW-0378">Hydrolase</keyword>
<comment type="function">
    <text evidence="6">Bidirectionally degrades single-stranded DNA into large acid-insoluble oligonucleotides, which are then degraded further into small acid-soluble oligonucleotides.</text>
</comment>
<dbReference type="GO" id="GO:0005829">
    <property type="term" value="C:cytosol"/>
    <property type="evidence" value="ECO:0007669"/>
    <property type="project" value="TreeGrafter"/>
</dbReference>
<dbReference type="InterPro" id="IPR003761">
    <property type="entry name" value="Exonuc_VII_S"/>
</dbReference>
<dbReference type="HAMAP" id="MF_00337">
    <property type="entry name" value="Exonuc_7_S"/>
    <property type="match status" value="1"/>
</dbReference>
<evidence type="ECO:0000313" key="8">
    <source>
        <dbReference type="Proteomes" id="UP000234384"/>
    </source>
</evidence>
<dbReference type="PANTHER" id="PTHR34137">
    <property type="entry name" value="EXODEOXYRIBONUCLEASE 7 SMALL SUBUNIT"/>
    <property type="match status" value="1"/>
</dbReference>
<dbReference type="GO" id="GO:0006308">
    <property type="term" value="P:DNA catabolic process"/>
    <property type="evidence" value="ECO:0007669"/>
    <property type="project" value="UniProtKB-UniRule"/>
</dbReference>
<comment type="caution">
    <text evidence="7">The sequence shown here is derived from an EMBL/GenBank/DDBJ whole genome shotgun (WGS) entry which is preliminary data.</text>
</comment>
<comment type="catalytic activity">
    <reaction evidence="6">
        <text>Exonucleolytic cleavage in either 5'- to 3'- or 3'- to 5'-direction to yield nucleoside 5'-phosphates.</text>
        <dbReference type="EC" id="3.1.11.6"/>
    </reaction>
</comment>
<dbReference type="RefSeq" id="WP_006702184.1">
    <property type="nucleotide sequence ID" value="NZ_PKHE01000006.1"/>
</dbReference>
<comment type="subcellular location">
    <subcellularLocation>
        <location evidence="6">Cytoplasm</location>
    </subcellularLocation>
</comment>
<dbReference type="PANTHER" id="PTHR34137:SF1">
    <property type="entry name" value="EXODEOXYRIBONUCLEASE 7 SMALL SUBUNIT"/>
    <property type="match status" value="1"/>
</dbReference>
<dbReference type="Proteomes" id="UP000234384">
    <property type="component" value="Unassembled WGS sequence"/>
</dbReference>
<evidence type="ECO:0000256" key="5">
    <source>
        <dbReference type="ARBA" id="ARBA00022839"/>
    </source>
</evidence>
<evidence type="ECO:0000256" key="4">
    <source>
        <dbReference type="ARBA" id="ARBA00022801"/>
    </source>
</evidence>
<dbReference type="OrthoDB" id="9798666at2"/>
<dbReference type="GO" id="GO:0009318">
    <property type="term" value="C:exodeoxyribonuclease VII complex"/>
    <property type="evidence" value="ECO:0007669"/>
    <property type="project" value="UniProtKB-UniRule"/>
</dbReference>
<dbReference type="EMBL" id="PKHE01000006">
    <property type="protein sequence ID" value="PKY89591.1"/>
    <property type="molecule type" value="Genomic_DNA"/>
</dbReference>
<comment type="subunit">
    <text evidence="6">Heterooligomer composed of large and small subunits.</text>
</comment>
<dbReference type="EC" id="3.1.11.6" evidence="6"/>
<reference evidence="7 8" key="1">
    <citation type="submission" date="2017-12" db="EMBL/GenBank/DDBJ databases">
        <title>Phylogenetic diversity of female urinary microbiome.</title>
        <authorList>
            <person name="Thomas-White K."/>
            <person name="Wolfe A.J."/>
        </authorList>
    </citation>
    <scope>NUCLEOTIDE SEQUENCE [LARGE SCALE GENOMIC DNA]</scope>
    <source>
        <strain evidence="7 8">UMB0898</strain>
    </source>
</reference>
<accession>A0A2I1K1T2</accession>
<evidence type="ECO:0000256" key="3">
    <source>
        <dbReference type="ARBA" id="ARBA00022722"/>
    </source>
</evidence>
<organism evidence="7 8">
    <name type="scientific">Falseniella ignava</name>
    <dbReference type="NCBI Taxonomy" id="137730"/>
    <lineage>
        <taxon>Bacteria</taxon>
        <taxon>Bacillati</taxon>
        <taxon>Bacillota</taxon>
        <taxon>Bacilli</taxon>
        <taxon>Lactobacillales</taxon>
        <taxon>Aerococcaceae</taxon>
        <taxon>Falseniella</taxon>
    </lineage>
</organism>
<evidence type="ECO:0000256" key="1">
    <source>
        <dbReference type="ARBA" id="ARBA00009998"/>
    </source>
</evidence>
<evidence type="ECO:0000313" key="7">
    <source>
        <dbReference type="EMBL" id="PKY89591.1"/>
    </source>
</evidence>
<evidence type="ECO:0000256" key="2">
    <source>
        <dbReference type="ARBA" id="ARBA00022490"/>
    </source>
</evidence>
<dbReference type="SUPFAM" id="SSF116842">
    <property type="entry name" value="XseB-like"/>
    <property type="match status" value="1"/>
</dbReference>
<dbReference type="GO" id="GO:0008855">
    <property type="term" value="F:exodeoxyribonuclease VII activity"/>
    <property type="evidence" value="ECO:0007669"/>
    <property type="project" value="UniProtKB-UniRule"/>
</dbReference>
<comment type="similarity">
    <text evidence="1 6">Belongs to the XseB family.</text>
</comment>
<gene>
    <name evidence="6 7" type="primary">xseB</name>
    <name evidence="7" type="ORF">CYJ57_03455</name>
</gene>
<dbReference type="Gene3D" id="1.10.287.1040">
    <property type="entry name" value="Exonuclease VII, small subunit"/>
    <property type="match status" value="1"/>
</dbReference>
<dbReference type="PIRSF" id="PIRSF006488">
    <property type="entry name" value="Exonuc_VII_S"/>
    <property type="match status" value="1"/>
</dbReference>
<dbReference type="InterPro" id="IPR037004">
    <property type="entry name" value="Exonuc_VII_ssu_sf"/>
</dbReference>
<name>A0A2I1K1T2_9LACT</name>
<keyword evidence="5 6" id="KW-0269">Exonuclease</keyword>
<keyword evidence="3 6" id="KW-0540">Nuclease</keyword>
<protein>
    <recommendedName>
        <fullName evidence="6">Exodeoxyribonuclease 7 small subunit</fullName>
        <ecNumber evidence="6">3.1.11.6</ecNumber>
    </recommendedName>
    <alternativeName>
        <fullName evidence="6">Exodeoxyribonuclease VII small subunit</fullName>
        <shortName evidence="6">Exonuclease VII small subunit</shortName>
    </alternativeName>
</protein>
<keyword evidence="2 6" id="KW-0963">Cytoplasm</keyword>
<evidence type="ECO:0000256" key="6">
    <source>
        <dbReference type="HAMAP-Rule" id="MF_00337"/>
    </source>
</evidence>